<protein>
    <recommendedName>
        <fullName evidence="6">FAD-binding domain-containing protein</fullName>
    </recommendedName>
</protein>
<dbReference type="PANTHER" id="PTHR13789">
    <property type="entry name" value="MONOOXYGENASE"/>
    <property type="match status" value="1"/>
</dbReference>
<dbReference type="SUPFAM" id="SSF51905">
    <property type="entry name" value="FAD/NAD(P)-binding domain"/>
    <property type="match status" value="1"/>
</dbReference>
<dbReference type="EMBL" id="KN840915">
    <property type="protein sequence ID" value="KIP01125.1"/>
    <property type="molecule type" value="Genomic_DNA"/>
</dbReference>
<comment type="similarity">
    <text evidence="1">Belongs to the paxM FAD-dependent monooxygenase family.</text>
</comment>
<keyword evidence="8" id="KW-1185">Reference proteome</keyword>
<proteinExistence type="inferred from homology"/>
<evidence type="ECO:0000259" key="6">
    <source>
        <dbReference type="Pfam" id="PF01494"/>
    </source>
</evidence>
<evidence type="ECO:0000256" key="5">
    <source>
        <dbReference type="ARBA" id="ARBA00023033"/>
    </source>
</evidence>
<dbReference type="GO" id="GO:0004497">
    <property type="term" value="F:monooxygenase activity"/>
    <property type="evidence" value="ECO:0007669"/>
    <property type="project" value="UniProtKB-KW"/>
</dbReference>
<evidence type="ECO:0000256" key="3">
    <source>
        <dbReference type="ARBA" id="ARBA00022827"/>
    </source>
</evidence>
<keyword evidence="3" id="KW-0274">FAD</keyword>
<evidence type="ECO:0000256" key="2">
    <source>
        <dbReference type="ARBA" id="ARBA00022630"/>
    </source>
</evidence>
<dbReference type="Gene3D" id="3.50.50.60">
    <property type="entry name" value="FAD/NAD(P)-binding domain"/>
    <property type="match status" value="1"/>
</dbReference>
<dbReference type="STRING" id="745531.A0A0C3S142"/>
<dbReference type="InterPro" id="IPR036188">
    <property type="entry name" value="FAD/NAD-bd_sf"/>
</dbReference>
<dbReference type="GO" id="GO:0071949">
    <property type="term" value="F:FAD binding"/>
    <property type="evidence" value="ECO:0007669"/>
    <property type="project" value="InterPro"/>
</dbReference>
<dbReference type="InterPro" id="IPR050493">
    <property type="entry name" value="FAD-dep_Monooxygenase_BioMet"/>
</dbReference>
<feature type="domain" description="FAD-binding" evidence="6">
    <location>
        <begin position="5"/>
        <end position="323"/>
    </location>
</feature>
<evidence type="ECO:0000313" key="8">
    <source>
        <dbReference type="Proteomes" id="UP000053257"/>
    </source>
</evidence>
<sequence>MSPARVGVIGAGMAGPVLAVYLKLKGYDPVIYERTNSISDAGLGIGIQRNGLRVLSGVPGLLEHINAHQIDSWEAYSVVEEDPGLLGTSDHPKKFRESGGFGVVTARRPAMLNRLVEFAERSGVPVVWGHKLETLVQHDDSVTVTFSNGVQETFSFVVGCDGLHSNTRTCLFGEQPATYTGLSQWGGVSPKPKSMSGKAANFDVFGNGCGMVIISVDDEEVIWAITVREPESKETWRAIDAAASEEFKHSEYSKWSYGAGEVVRNSTRILRYGLYDRPELSCWHKGRVVLIGDAAHPTSPHLGQGANQSYEDVGALIQLLEKYNPTAEPPSTETLEAVFDELEAVRVATSSAMVQNARTQGEYRVKTGTEECIARNNYYRKIIGSEEFYKFRFGGAK</sequence>
<keyword evidence="5" id="KW-0503">Monooxygenase</keyword>
<dbReference type="PRINTS" id="PR00420">
    <property type="entry name" value="RNGMNOXGNASE"/>
</dbReference>
<reference evidence="7 8" key="1">
    <citation type="journal article" date="2014" name="PLoS Genet.">
        <title>Analysis of the Phlebiopsis gigantea genome, transcriptome and secretome provides insight into its pioneer colonization strategies of wood.</title>
        <authorList>
            <person name="Hori C."/>
            <person name="Ishida T."/>
            <person name="Igarashi K."/>
            <person name="Samejima M."/>
            <person name="Suzuki H."/>
            <person name="Master E."/>
            <person name="Ferreira P."/>
            <person name="Ruiz-Duenas F.J."/>
            <person name="Held B."/>
            <person name="Canessa P."/>
            <person name="Larrondo L.F."/>
            <person name="Schmoll M."/>
            <person name="Druzhinina I.S."/>
            <person name="Kubicek C.P."/>
            <person name="Gaskell J.A."/>
            <person name="Kersten P."/>
            <person name="St John F."/>
            <person name="Glasner J."/>
            <person name="Sabat G."/>
            <person name="Splinter BonDurant S."/>
            <person name="Syed K."/>
            <person name="Yadav J."/>
            <person name="Mgbeahuruike A.C."/>
            <person name="Kovalchuk A."/>
            <person name="Asiegbu F.O."/>
            <person name="Lackner G."/>
            <person name="Hoffmeister D."/>
            <person name="Rencoret J."/>
            <person name="Gutierrez A."/>
            <person name="Sun H."/>
            <person name="Lindquist E."/>
            <person name="Barry K."/>
            <person name="Riley R."/>
            <person name="Grigoriev I.V."/>
            <person name="Henrissat B."/>
            <person name="Kues U."/>
            <person name="Berka R.M."/>
            <person name="Martinez A.T."/>
            <person name="Covert S.F."/>
            <person name="Blanchette R.A."/>
            <person name="Cullen D."/>
        </authorList>
    </citation>
    <scope>NUCLEOTIDE SEQUENCE [LARGE SCALE GENOMIC DNA]</scope>
    <source>
        <strain evidence="7 8">11061_1 CR5-6</strain>
    </source>
</reference>
<evidence type="ECO:0000256" key="4">
    <source>
        <dbReference type="ARBA" id="ARBA00023002"/>
    </source>
</evidence>
<dbReference type="HOGENOM" id="CLU_009665_19_5_1"/>
<dbReference type="Proteomes" id="UP000053257">
    <property type="component" value="Unassembled WGS sequence"/>
</dbReference>
<dbReference type="AlphaFoldDB" id="A0A0C3S142"/>
<evidence type="ECO:0000256" key="1">
    <source>
        <dbReference type="ARBA" id="ARBA00007992"/>
    </source>
</evidence>
<dbReference type="PANTHER" id="PTHR13789:SF309">
    <property type="entry name" value="PUTATIVE (AFU_ORTHOLOGUE AFUA_6G14510)-RELATED"/>
    <property type="match status" value="1"/>
</dbReference>
<keyword evidence="4" id="KW-0560">Oxidoreductase</keyword>
<accession>A0A0C3S142</accession>
<organism evidence="7 8">
    <name type="scientific">Phlebiopsis gigantea (strain 11061_1 CR5-6)</name>
    <name type="common">White-rot fungus</name>
    <name type="synonym">Peniophora gigantea</name>
    <dbReference type="NCBI Taxonomy" id="745531"/>
    <lineage>
        <taxon>Eukaryota</taxon>
        <taxon>Fungi</taxon>
        <taxon>Dikarya</taxon>
        <taxon>Basidiomycota</taxon>
        <taxon>Agaricomycotina</taxon>
        <taxon>Agaricomycetes</taxon>
        <taxon>Polyporales</taxon>
        <taxon>Phanerochaetaceae</taxon>
        <taxon>Phlebiopsis</taxon>
    </lineage>
</organism>
<gene>
    <name evidence="7" type="ORF">PHLGIDRAFT_131362</name>
</gene>
<name>A0A0C3S142_PHLG1</name>
<keyword evidence="2" id="KW-0285">Flavoprotein</keyword>
<dbReference type="Pfam" id="PF01494">
    <property type="entry name" value="FAD_binding_3"/>
    <property type="match status" value="1"/>
</dbReference>
<evidence type="ECO:0000313" key="7">
    <source>
        <dbReference type="EMBL" id="KIP01125.1"/>
    </source>
</evidence>
<dbReference type="InterPro" id="IPR002938">
    <property type="entry name" value="FAD-bd"/>
</dbReference>
<dbReference type="OrthoDB" id="47494at2759"/>